<accession>A0AAD5RJ01</accession>
<feature type="transmembrane region" description="Helical" evidence="2">
    <location>
        <begin position="181"/>
        <end position="202"/>
    </location>
</feature>
<name>A0AAD5RJ01_9PEZI</name>
<feature type="transmembrane region" description="Helical" evidence="2">
    <location>
        <begin position="92"/>
        <end position="114"/>
    </location>
</feature>
<dbReference type="AlphaFoldDB" id="A0AAD5RJ01"/>
<feature type="transmembrane region" description="Helical" evidence="2">
    <location>
        <begin position="21"/>
        <end position="42"/>
    </location>
</feature>
<dbReference type="Proteomes" id="UP001201980">
    <property type="component" value="Unassembled WGS sequence"/>
</dbReference>
<evidence type="ECO:0000256" key="1">
    <source>
        <dbReference type="SAM" id="MobiDB-lite"/>
    </source>
</evidence>
<gene>
    <name evidence="3" type="ORF">MKZ38_006306</name>
</gene>
<feature type="compositionally biased region" description="Low complexity" evidence="1">
    <location>
        <begin position="247"/>
        <end position="265"/>
    </location>
</feature>
<organism evidence="3 4">
    <name type="scientific">Zalerion maritima</name>
    <dbReference type="NCBI Taxonomy" id="339359"/>
    <lineage>
        <taxon>Eukaryota</taxon>
        <taxon>Fungi</taxon>
        <taxon>Dikarya</taxon>
        <taxon>Ascomycota</taxon>
        <taxon>Pezizomycotina</taxon>
        <taxon>Sordariomycetes</taxon>
        <taxon>Lulworthiomycetidae</taxon>
        <taxon>Lulworthiales</taxon>
        <taxon>Lulworthiaceae</taxon>
        <taxon>Zalerion</taxon>
    </lineage>
</organism>
<keyword evidence="2" id="KW-0812">Transmembrane</keyword>
<evidence type="ECO:0000313" key="3">
    <source>
        <dbReference type="EMBL" id="KAJ2895594.1"/>
    </source>
</evidence>
<evidence type="ECO:0008006" key="5">
    <source>
        <dbReference type="Google" id="ProtNLM"/>
    </source>
</evidence>
<feature type="region of interest" description="Disordered" evidence="1">
    <location>
        <begin position="212"/>
        <end position="265"/>
    </location>
</feature>
<comment type="caution">
    <text evidence="3">The sequence shown here is derived from an EMBL/GenBank/DDBJ whole genome shotgun (WGS) entry which is preliminary data.</text>
</comment>
<keyword evidence="2" id="KW-0472">Membrane</keyword>
<evidence type="ECO:0000313" key="4">
    <source>
        <dbReference type="Proteomes" id="UP001201980"/>
    </source>
</evidence>
<evidence type="ECO:0000256" key="2">
    <source>
        <dbReference type="SAM" id="Phobius"/>
    </source>
</evidence>
<feature type="transmembrane region" description="Helical" evidence="2">
    <location>
        <begin position="121"/>
        <end position="141"/>
    </location>
</feature>
<proteinExistence type="predicted"/>
<keyword evidence="4" id="KW-1185">Reference proteome</keyword>
<protein>
    <recommendedName>
        <fullName evidence="5">MARVEL domain-containing protein</fullName>
    </recommendedName>
</protein>
<keyword evidence="2" id="KW-1133">Transmembrane helix</keyword>
<sequence>MAGLTAFTSKGAPQSSPMWRLYLRIAILVLAIIVLGLAAWAISLLDGNGGFEQEDSDSSGGGFGFPLSKRLDLSDVLSGDYTTPPGKEPGGLLVYACVQILIVIGGTLAVEIFAPRMFYRLAVAIGYILTVIIALVGWAYMASSAKTWGDLKELVDEAPSLLGSSGSDVGNPVSKIHSAEAAAAGMGAFMWVLILVEVALFAMACMREPNDQAGDGLPTTQMNVMPGKNESSQYASQPATSPPPHQMPQQGYYPPQQPAPGYTQN</sequence>
<feature type="compositionally biased region" description="Polar residues" evidence="1">
    <location>
        <begin position="218"/>
        <end position="239"/>
    </location>
</feature>
<reference evidence="3" key="1">
    <citation type="submission" date="2022-07" db="EMBL/GenBank/DDBJ databases">
        <title>Draft genome sequence of Zalerion maritima ATCC 34329, a (micro)plastics degrading marine fungus.</title>
        <authorList>
            <person name="Paco A."/>
            <person name="Goncalves M.F.M."/>
            <person name="Rocha-Santos T.A.P."/>
            <person name="Alves A."/>
        </authorList>
    </citation>
    <scope>NUCLEOTIDE SEQUENCE</scope>
    <source>
        <strain evidence="3">ATCC 34329</strain>
    </source>
</reference>
<dbReference type="EMBL" id="JAKWBI020000388">
    <property type="protein sequence ID" value="KAJ2895594.1"/>
    <property type="molecule type" value="Genomic_DNA"/>
</dbReference>